<evidence type="ECO:0000256" key="1">
    <source>
        <dbReference type="SAM" id="Coils"/>
    </source>
</evidence>
<comment type="caution">
    <text evidence="3">The sequence shown here is derived from an EMBL/GenBank/DDBJ whole genome shotgun (WGS) entry which is preliminary data.</text>
</comment>
<dbReference type="Proteomes" id="UP001295794">
    <property type="component" value="Unassembled WGS sequence"/>
</dbReference>
<evidence type="ECO:0000313" key="3">
    <source>
        <dbReference type="EMBL" id="CAK5275881.1"/>
    </source>
</evidence>
<proteinExistence type="predicted"/>
<accession>A0AAD2HJ28</accession>
<feature type="region of interest" description="Disordered" evidence="2">
    <location>
        <begin position="158"/>
        <end position="179"/>
    </location>
</feature>
<dbReference type="EMBL" id="CAVNYO010000405">
    <property type="protein sequence ID" value="CAK5275881.1"/>
    <property type="molecule type" value="Genomic_DNA"/>
</dbReference>
<evidence type="ECO:0000313" key="4">
    <source>
        <dbReference type="Proteomes" id="UP001295794"/>
    </source>
</evidence>
<organism evidence="3 4">
    <name type="scientific">Mycena citricolor</name>
    <dbReference type="NCBI Taxonomy" id="2018698"/>
    <lineage>
        <taxon>Eukaryota</taxon>
        <taxon>Fungi</taxon>
        <taxon>Dikarya</taxon>
        <taxon>Basidiomycota</taxon>
        <taxon>Agaricomycotina</taxon>
        <taxon>Agaricomycetes</taxon>
        <taxon>Agaricomycetidae</taxon>
        <taxon>Agaricales</taxon>
        <taxon>Marasmiineae</taxon>
        <taxon>Mycenaceae</taxon>
        <taxon>Mycena</taxon>
    </lineage>
</organism>
<name>A0AAD2HJ28_9AGAR</name>
<protein>
    <submittedName>
        <fullName evidence="3">Uncharacterized protein</fullName>
    </submittedName>
</protein>
<keyword evidence="1" id="KW-0175">Coiled coil</keyword>
<evidence type="ECO:0000256" key="2">
    <source>
        <dbReference type="SAM" id="MobiDB-lite"/>
    </source>
</evidence>
<reference evidence="3" key="1">
    <citation type="submission" date="2023-11" db="EMBL/GenBank/DDBJ databases">
        <authorList>
            <person name="De Vega J J."/>
            <person name="De Vega J J."/>
        </authorList>
    </citation>
    <scope>NUCLEOTIDE SEQUENCE</scope>
</reference>
<gene>
    <name evidence="3" type="ORF">MYCIT1_LOCUS23952</name>
</gene>
<dbReference type="AlphaFoldDB" id="A0AAD2HJ28"/>
<sequence length="561" mass="63229">MHKRAAAPGPERETLDQARQNEQFHKQVAVDARTQCRAVMSENALLRSQLNHALSTAQDQQEEVAQLSAMIEQGRILIEQMGANEGHFQSQITRGQEQLASLMDRATSAQTQMTEALAEVVRLQATVHARDDVVNRLNAQIHEREDEMESLRLQMRQNDRVQTPAGQPKRRAGRVSREFFQPARPSLVELAMDPAPVSSPSSPTAPPDPIKKLAAELDMDADLLIKFAQAMNMVNNTTAHINVNAGKSTPRYKASQKSEAKAAVAPETQELVNKARALMCKMIYEKFGVQQASDFIFHVPATEEEVEVFAQDNEAAIQRYQWDFSLDYKSSAWNAAVMERLVAEVVRKDSLNMRYIEKGLISAEYLGHIVEELLVRYRGDWKEFKPKWDIERDRMETTAEAIARGKLTLFACRVLSRTINAQHMESDGAEDIATWKRLLEILNLLGAAGMSEEEESSRSNRGTKTRMYVVKLDIWWEPLVANYMDIINKHTNYFQALHNGTKAAPCQRVEQAGTGKPLKGLPECLYKSGWLASLSSMELKELKVSKQAFALFVAATNRMAR</sequence>
<feature type="coiled-coil region" evidence="1">
    <location>
        <begin position="99"/>
        <end position="154"/>
    </location>
</feature>
<keyword evidence="4" id="KW-1185">Reference proteome</keyword>